<protein>
    <submittedName>
        <fullName evidence="2">DNA topoisomerase IV subunit A</fullName>
        <ecNumber evidence="2">5.99.1.-</ecNumber>
    </submittedName>
</protein>
<sequence length="91" mass="10317">RLLVFPLADLPQLARGKGNKILGIPSARVQAREEFLVTVQVINEAQSLVIQAGKRHLTLKFTELEHYRGERGRRGNKLPRGFQKVDGMRVE</sequence>
<evidence type="ECO:0000313" key="2">
    <source>
        <dbReference type="EMBL" id="HAN26500.1"/>
    </source>
</evidence>
<reference evidence="2 3" key="1">
    <citation type="journal article" date="2018" name="Nat. Biotechnol.">
        <title>A standardized bacterial taxonomy based on genome phylogeny substantially revises the tree of life.</title>
        <authorList>
            <person name="Parks D.H."/>
            <person name="Chuvochina M."/>
            <person name="Waite D.W."/>
            <person name="Rinke C."/>
            <person name="Skarshewski A."/>
            <person name="Chaumeil P.A."/>
            <person name="Hugenholtz P."/>
        </authorList>
    </citation>
    <scope>NUCLEOTIDE SEQUENCE [LARGE SCALE GENOMIC DNA]</scope>
    <source>
        <strain evidence="2">UBA9158</strain>
    </source>
</reference>
<dbReference type="EC" id="5.99.1.-" evidence="2"/>
<proteinExistence type="predicted"/>
<comment type="caution">
    <text evidence="2">The sequence shown here is derived from an EMBL/GenBank/DDBJ whole genome shotgun (WGS) entry which is preliminary data.</text>
</comment>
<feature type="non-terminal residue" evidence="2">
    <location>
        <position position="1"/>
    </location>
</feature>
<evidence type="ECO:0000313" key="3">
    <source>
        <dbReference type="Proteomes" id="UP000259273"/>
    </source>
</evidence>
<feature type="region of interest" description="Disordered" evidence="1">
    <location>
        <begin position="72"/>
        <end position="91"/>
    </location>
</feature>
<dbReference type="SUPFAM" id="SSF101904">
    <property type="entry name" value="GyrA/ParC C-terminal domain-like"/>
    <property type="match status" value="1"/>
</dbReference>
<dbReference type="Gene3D" id="2.120.10.90">
    <property type="entry name" value="DNA gyrase/topoisomerase IV, subunit A, C-terminal"/>
    <property type="match status" value="1"/>
</dbReference>
<dbReference type="AlphaFoldDB" id="A0A3C1KIH1"/>
<organism evidence="2 3">
    <name type="scientific">Haliea salexigens</name>
    <dbReference type="NCBI Taxonomy" id="287487"/>
    <lineage>
        <taxon>Bacteria</taxon>
        <taxon>Pseudomonadati</taxon>
        <taxon>Pseudomonadota</taxon>
        <taxon>Gammaproteobacteria</taxon>
        <taxon>Cellvibrionales</taxon>
        <taxon>Halieaceae</taxon>
        <taxon>Haliea</taxon>
    </lineage>
</organism>
<dbReference type="InterPro" id="IPR035516">
    <property type="entry name" value="Gyrase/topoIV_suA_C"/>
</dbReference>
<dbReference type="STRING" id="1121937.GCA_000423125_02913"/>
<evidence type="ECO:0000256" key="1">
    <source>
        <dbReference type="SAM" id="MobiDB-lite"/>
    </source>
</evidence>
<name>A0A3C1KIH1_9GAMM</name>
<gene>
    <name evidence="2" type="ORF">DCP75_01995</name>
</gene>
<dbReference type="EMBL" id="DMND01000037">
    <property type="protein sequence ID" value="HAN26500.1"/>
    <property type="molecule type" value="Genomic_DNA"/>
</dbReference>
<dbReference type="Proteomes" id="UP000259273">
    <property type="component" value="Unassembled WGS sequence"/>
</dbReference>
<dbReference type="GO" id="GO:0016853">
    <property type="term" value="F:isomerase activity"/>
    <property type="evidence" value="ECO:0007669"/>
    <property type="project" value="UniProtKB-KW"/>
</dbReference>
<accession>A0A3C1KIH1</accession>
<keyword evidence="2" id="KW-0413">Isomerase</keyword>